<protein>
    <submittedName>
        <fullName evidence="1">Uncharacterized protein</fullName>
    </submittedName>
</protein>
<name>A0ACC2DCS4_DIPCM</name>
<organism evidence="1 2">
    <name type="scientific">Diphasiastrum complanatum</name>
    <name type="common">Issler's clubmoss</name>
    <name type="synonym">Lycopodium complanatum</name>
    <dbReference type="NCBI Taxonomy" id="34168"/>
    <lineage>
        <taxon>Eukaryota</taxon>
        <taxon>Viridiplantae</taxon>
        <taxon>Streptophyta</taxon>
        <taxon>Embryophyta</taxon>
        <taxon>Tracheophyta</taxon>
        <taxon>Lycopodiopsida</taxon>
        <taxon>Lycopodiales</taxon>
        <taxon>Lycopodiaceae</taxon>
        <taxon>Lycopodioideae</taxon>
        <taxon>Diphasiastrum</taxon>
    </lineage>
</organism>
<accession>A0ACC2DCS4</accession>
<gene>
    <name evidence="1" type="ORF">O6H91_06G040600</name>
</gene>
<evidence type="ECO:0000313" key="2">
    <source>
        <dbReference type="Proteomes" id="UP001162992"/>
    </source>
</evidence>
<keyword evidence="2" id="KW-1185">Reference proteome</keyword>
<dbReference type="EMBL" id="CM055097">
    <property type="protein sequence ID" value="KAJ7552072.1"/>
    <property type="molecule type" value="Genomic_DNA"/>
</dbReference>
<proteinExistence type="predicted"/>
<evidence type="ECO:0000313" key="1">
    <source>
        <dbReference type="EMBL" id="KAJ7552072.1"/>
    </source>
</evidence>
<sequence length="412" mass="43823">MVSGSCAVMAVVSSSSHLQGLVPFTSQPNCFPHQQLPGSVNGSYGLSSSSSSSSSKRFFTSLRACRSQVYGGLPITSFTSNYTMLTPASAAAAATYPSICAGVVNQLEKLAEREREVVFDLKSYMLAKAKAVNAALDEAVPLRYPEKIHASMRYSLLAGGKRVRPALCIAACELVGGSEEEAMPTACAMEMVHTMSLIHDDLPCMDNDDLRRGQPTNHIAFGEDTAVLAGDALLSLAFEHIAGASKKVSADRIVRVIAELGKAIGSEGLVAGQVVDIASEGDSSVGLETLEYVHIHKTALLLEASVVSGALVGGASDEEVEKLRQYARSVGLLFQVVDDILDVTKSSEQLGKTAGKDLLTDKATYPKLLGLERSKEFANELVRKAKEQLSSFDQQKAAPLLGLADFIAYRQN</sequence>
<dbReference type="Proteomes" id="UP001162992">
    <property type="component" value="Chromosome 6"/>
</dbReference>
<reference evidence="2" key="1">
    <citation type="journal article" date="2024" name="Proc. Natl. Acad. Sci. U.S.A.">
        <title>Extraordinary preservation of gene collinearity over three hundred million years revealed in homosporous lycophytes.</title>
        <authorList>
            <person name="Li C."/>
            <person name="Wickell D."/>
            <person name="Kuo L.Y."/>
            <person name="Chen X."/>
            <person name="Nie B."/>
            <person name="Liao X."/>
            <person name="Peng D."/>
            <person name="Ji J."/>
            <person name="Jenkins J."/>
            <person name="Williams M."/>
            <person name="Shu S."/>
            <person name="Plott C."/>
            <person name="Barry K."/>
            <person name="Rajasekar S."/>
            <person name="Grimwood J."/>
            <person name="Han X."/>
            <person name="Sun S."/>
            <person name="Hou Z."/>
            <person name="He W."/>
            <person name="Dai G."/>
            <person name="Sun C."/>
            <person name="Schmutz J."/>
            <person name="Leebens-Mack J.H."/>
            <person name="Li F.W."/>
            <person name="Wang L."/>
        </authorList>
    </citation>
    <scope>NUCLEOTIDE SEQUENCE [LARGE SCALE GENOMIC DNA]</scope>
    <source>
        <strain evidence="2">cv. PW_Plant_1</strain>
    </source>
</reference>
<comment type="caution">
    <text evidence="1">The sequence shown here is derived from an EMBL/GenBank/DDBJ whole genome shotgun (WGS) entry which is preliminary data.</text>
</comment>